<evidence type="ECO:0000313" key="3">
    <source>
        <dbReference type="Proteomes" id="UP000004221"/>
    </source>
</evidence>
<keyword evidence="1" id="KW-0812">Transmembrane</keyword>
<keyword evidence="3" id="KW-1185">Reference proteome</keyword>
<feature type="transmembrane region" description="Helical" evidence="1">
    <location>
        <begin position="82"/>
        <end position="100"/>
    </location>
</feature>
<keyword evidence="1" id="KW-1133">Transmembrane helix</keyword>
<organism evidence="2 3">
    <name type="scientific">Nitrolancea hollandica Lb</name>
    <dbReference type="NCBI Taxonomy" id="1129897"/>
    <lineage>
        <taxon>Bacteria</taxon>
        <taxon>Pseudomonadati</taxon>
        <taxon>Thermomicrobiota</taxon>
        <taxon>Thermomicrobia</taxon>
        <taxon>Sphaerobacterales</taxon>
        <taxon>Sphaerobacterineae</taxon>
        <taxon>Sphaerobacteraceae</taxon>
        <taxon>Nitrolancea</taxon>
    </lineage>
</organism>
<dbReference type="RefSeq" id="WP_008475324.1">
    <property type="nucleotide sequence ID" value="NZ_CAGS01000068.1"/>
</dbReference>
<keyword evidence="1" id="KW-0472">Membrane</keyword>
<accession>I4EDT7</accession>
<dbReference type="OrthoDB" id="9889960at2"/>
<evidence type="ECO:0000313" key="2">
    <source>
        <dbReference type="EMBL" id="CCF82849.1"/>
    </source>
</evidence>
<evidence type="ECO:0008006" key="4">
    <source>
        <dbReference type="Google" id="ProtNLM"/>
    </source>
</evidence>
<evidence type="ECO:0000256" key="1">
    <source>
        <dbReference type="SAM" id="Phobius"/>
    </source>
</evidence>
<comment type="caution">
    <text evidence="2">The sequence shown here is derived from an EMBL/GenBank/DDBJ whole genome shotgun (WGS) entry which is preliminary data.</text>
</comment>
<protein>
    <recommendedName>
        <fullName evidence="4">General stress protein 17M-like domain-containing protein</fullName>
    </recommendedName>
</protein>
<dbReference type="AlphaFoldDB" id="I4EDT7"/>
<dbReference type="Proteomes" id="UP000004221">
    <property type="component" value="Unassembled WGS sequence"/>
</dbReference>
<dbReference type="EMBL" id="CAGS01000068">
    <property type="protein sequence ID" value="CCF82849.1"/>
    <property type="molecule type" value="Genomic_DNA"/>
</dbReference>
<gene>
    <name evidence="2" type="ORF">NITHO_160006</name>
</gene>
<proteinExistence type="predicted"/>
<sequence>MVLPGDAEWKEATARRAIHGGKYQTVVAVFPDFGAAEHAIGALHQAGYTSDEVSLVARGTEASSELPSQAESEHAVHGAERGAIVGGILGGLVGIAALAIPGVGPIAAAGWLAAALGGAAAGAAAGGLIGAMTEMGVPEDVARRYGKQVSEGNFLVMVVAGEGERERNASRILTEAGSADVESYPYQVRTKKFPGDLTYEAEEQLNRPRGESDVHGA</sequence>
<dbReference type="PANTHER" id="PTHR36109">
    <property type="entry name" value="MEMBRANE PROTEIN-RELATED"/>
    <property type="match status" value="1"/>
</dbReference>
<name>I4EDT7_9BACT</name>
<reference evidence="2 3" key="1">
    <citation type="journal article" date="2012" name="ISME J.">
        <title>Nitrification expanded: discovery, physiology and genomics of a nitrite-oxidizing bacterium from the phylum Chloroflexi.</title>
        <authorList>
            <person name="Sorokin D.Y."/>
            <person name="Lucker S."/>
            <person name="Vejmelkova D."/>
            <person name="Kostrikina N.A."/>
            <person name="Kleerebezem R."/>
            <person name="Rijpstra W.I."/>
            <person name="Damste J.S."/>
            <person name="Le Paslier D."/>
            <person name="Muyzer G."/>
            <person name="Wagner M."/>
            <person name="van Loosdrecht M.C."/>
            <person name="Daims H."/>
        </authorList>
    </citation>
    <scope>NUCLEOTIDE SEQUENCE [LARGE SCALE GENOMIC DNA]</scope>
    <source>
        <strain evidence="3">none</strain>
    </source>
</reference>
<feature type="transmembrane region" description="Helical" evidence="1">
    <location>
        <begin position="106"/>
        <end position="129"/>
    </location>
</feature>
<dbReference type="PANTHER" id="PTHR36109:SF2">
    <property type="entry name" value="MEMBRANE PROTEIN"/>
    <property type="match status" value="1"/>
</dbReference>
<dbReference type="InterPro" id="IPR052948">
    <property type="entry name" value="Low_temp-induced_all0457"/>
</dbReference>